<gene>
    <name evidence="1" type="ORF">UY72_C0003G0019</name>
</gene>
<proteinExistence type="predicted"/>
<comment type="caution">
    <text evidence="1">The sequence shown here is derived from an EMBL/GenBank/DDBJ whole genome shotgun (WGS) entry which is preliminary data.</text>
</comment>
<dbReference type="AlphaFoldDB" id="A0A0G1XIQ2"/>
<dbReference type="Proteomes" id="UP000034846">
    <property type="component" value="Unassembled WGS sequence"/>
</dbReference>
<reference evidence="1 2" key="1">
    <citation type="journal article" date="2015" name="Nature">
        <title>rRNA introns, odd ribosomes, and small enigmatic genomes across a large radiation of phyla.</title>
        <authorList>
            <person name="Brown C.T."/>
            <person name="Hug L.A."/>
            <person name="Thomas B.C."/>
            <person name="Sharon I."/>
            <person name="Castelle C.J."/>
            <person name="Singh A."/>
            <person name="Wilkins M.J."/>
            <person name="Williams K.H."/>
            <person name="Banfield J.F."/>
        </authorList>
    </citation>
    <scope>NUCLEOTIDE SEQUENCE [LARGE SCALE GENOMIC DNA]</scope>
</reference>
<evidence type="ECO:0000313" key="2">
    <source>
        <dbReference type="Proteomes" id="UP000034846"/>
    </source>
</evidence>
<evidence type="ECO:0000313" key="1">
    <source>
        <dbReference type="EMBL" id="KKW30790.1"/>
    </source>
</evidence>
<name>A0A0G1XIQ2_9BACT</name>
<organism evidence="1 2">
    <name type="scientific">Candidatus Uhrbacteria bacterium GW2011_GWD2_52_7</name>
    <dbReference type="NCBI Taxonomy" id="1618989"/>
    <lineage>
        <taxon>Bacteria</taxon>
        <taxon>Candidatus Uhriibacteriota</taxon>
    </lineage>
</organism>
<dbReference type="EMBL" id="LCRD01000003">
    <property type="protein sequence ID" value="KKW30790.1"/>
    <property type="molecule type" value="Genomic_DNA"/>
</dbReference>
<sequence>MKDQTQQVDAQSLIADARQLGDSLAKSLVASSFTDDEKVAWATVIPYLRIDQLAKLQELLEFGLDRKVERESDALRQVRKIMEEHAAKRAEIDQQFSQELANIAKELRVGV</sequence>
<protein>
    <submittedName>
        <fullName evidence="1">Uncharacterized protein</fullName>
    </submittedName>
</protein>
<accession>A0A0G1XIQ2</accession>